<evidence type="ECO:0000256" key="4">
    <source>
        <dbReference type="ARBA" id="ARBA00011270"/>
    </source>
</evidence>
<evidence type="ECO:0000256" key="3">
    <source>
        <dbReference type="ARBA" id="ARBA00009982"/>
    </source>
</evidence>
<dbReference type="FunFam" id="3.40.50.1100:FF:000001">
    <property type="entry name" value="Tryptophan synthase beta chain"/>
    <property type="match status" value="1"/>
</dbReference>
<evidence type="ECO:0000256" key="1">
    <source>
        <dbReference type="ARBA" id="ARBA00001933"/>
    </source>
</evidence>
<comment type="function">
    <text evidence="11">The beta subunit is responsible for the synthesis of L-tryptophan from indole and L-serine.</text>
</comment>
<dbReference type="RefSeq" id="WP_041098009.1">
    <property type="nucleotide sequence ID" value="NZ_AP012547.1"/>
</dbReference>
<keyword evidence="8 11" id="KW-0057">Aromatic amino acid biosynthesis</keyword>
<accession>W0SD05</accession>
<dbReference type="InterPro" id="IPR036052">
    <property type="entry name" value="TrpB-like_PALP_sf"/>
</dbReference>
<keyword evidence="9 11" id="KW-0456">Lyase</keyword>
<dbReference type="Gene3D" id="3.40.50.1100">
    <property type="match status" value="2"/>
</dbReference>
<evidence type="ECO:0000256" key="2">
    <source>
        <dbReference type="ARBA" id="ARBA00004733"/>
    </source>
</evidence>
<comment type="pathway">
    <text evidence="2 11">Amino-acid biosynthesis; L-tryptophan biosynthesis; L-tryptophan from chorismate: step 5/5.</text>
</comment>
<dbReference type="STRING" id="1223802.SUTH_01304"/>
<evidence type="ECO:0000256" key="9">
    <source>
        <dbReference type="ARBA" id="ARBA00023239"/>
    </source>
</evidence>
<dbReference type="NCBIfam" id="TIGR00263">
    <property type="entry name" value="trpB"/>
    <property type="match status" value="1"/>
</dbReference>
<reference evidence="13 14" key="1">
    <citation type="journal article" date="2014" name="Syst. Appl. Microbiol.">
        <title>Complete genomes of freshwater sulfur oxidizers Sulfuricella denitrificans skB26 and Sulfuritalea hydrogenivorans sk43H: genetic insights into the sulfur oxidation pathway of betaproteobacteria.</title>
        <authorList>
            <person name="Watanabe T."/>
            <person name="Kojima H."/>
            <person name="Fukui M."/>
        </authorList>
    </citation>
    <scope>NUCLEOTIDE SEQUENCE [LARGE SCALE GENOMIC DNA]</scope>
    <source>
        <strain evidence="13">DSM22779</strain>
    </source>
</reference>
<feature type="modified residue" description="N6-(pyridoxal phosphate)lysine" evidence="11">
    <location>
        <position position="94"/>
    </location>
</feature>
<evidence type="ECO:0000313" key="14">
    <source>
        <dbReference type="Proteomes" id="UP000031637"/>
    </source>
</evidence>
<name>W0SD05_9PROT</name>
<dbReference type="PROSITE" id="PS00168">
    <property type="entry name" value="TRP_SYNTHASE_BETA"/>
    <property type="match status" value="1"/>
</dbReference>
<sequence>MQDLPYNLPDAGGHFGPYGGVFVAETLMPALAELRAAYAAAQADPEFRAEYEYDLKHYVGRPSPIYHAKRWSGLLGGAQIYLKREDLNHTGAHKINNCIGQALLARRMGKPRVIAETGAGQHGVATATVAARYGMECVVYMGSEDVRRQAANVYRMKLLGAKVVPVESGSKTLKDALNEAMRDWVTNIGNTFYIIGTVAGPHPYPMMVRDFQAVIGEECKTQMPELAGRQPDAVIACVGGGSNAMGIFYPYIPVAGVKLIGVEAAGHGLDSGKHSASLTAGRSGVLHGNRTYLLQDENGQVIETHSISAGLDYPGVGPEHAWLKDSARADYVTITDGEALQAFHDLCHFEGIIPALESSHALAYAAKLAPTLPKDKLLLVNLSGRGDKDMHTVADASGIKF</sequence>
<evidence type="ECO:0000256" key="5">
    <source>
        <dbReference type="ARBA" id="ARBA00022605"/>
    </source>
</evidence>
<evidence type="ECO:0000313" key="13">
    <source>
        <dbReference type="EMBL" id="BAO29104.1"/>
    </source>
</evidence>
<comment type="catalytic activity">
    <reaction evidence="10 11">
        <text>(1S,2R)-1-C-(indol-3-yl)glycerol 3-phosphate + L-serine = D-glyceraldehyde 3-phosphate + L-tryptophan + H2O</text>
        <dbReference type="Rhea" id="RHEA:10532"/>
        <dbReference type="ChEBI" id="CHEBI:15377"/>
        <dbReference type="ChEBI" id="CHEBI:33384"/>
        <dbReference type="ChEBI" id="CHEBI:57912"/>
        <dbReference type="ChEBI" id="CHEBI:58866"/>
        <dbReference type="ChEBI" id="CHEBI:59776"/>
        <dbReference type="EC" id="4.2.1.20"/>
    </reaction>
</comment>
<keyword evidence="5 11" id="KW-0028">Amino-acid biosynthesis</keyword>
<comment type="subunit">
    <text evidence="4 11">Tetramer of two alpha and two beta chains.</text>
</comment>
<dbReference type="SUPFAM" id="SSF53686">
    <property type="entry name" value="Tryptophan synthase beta subunit-like PLP-dependent enzymes"/>
    <property type="match status" value="1"/>
</dbReference>
<dbReference type="GO" id="GO:0005737">
    <property type="term" value="C:cytoplasm"/>
    <property type="evidence" value="ECO:0007669"/>
    <property type="project" value="TreeGrafter"/>
</dbReference>
<comment type="similarity">
    <text evidence="3 11">Belongs to the TrpB family.</text>
</comment>
<dbReference type="InterPro" id="IPR006654">
    <property type="entry name" value="Trp_synth_beta"/>
</dbReference>
<comment type="cofactor">
    <cofactor evidence="1 11">
        <name>pyridoxal 5'-phosphate</name>
        <dbReference type="ChEBI" id="CHEBI:597326"/>
    </cofactor>
</comment>
<dbReference type="CDD" id="cd06446">
    <property type="entry name" value="Trp-synth_B"/>
    <property type="match status" value="1"/>
</dbReference>
<dbReference type="PANTHER" id="PTHR48077">
    <property type="entry name" value="TRYPTOPHAN SYNTHASE-RELATED"/>
    <property type="match status" value="1"/>
</dbReference>
<keyword evidence="7 11" id="KW-0663">Pyridoxal phosphate</keyword>
<feature type="domain" description="Tryptophan synthase beta chain-like PALP" evidence="12">
    <location>
        <begin position="60"/>
        <end position="384"/>
    </location>
</feature>
<proteinExistence type="inferred from homology"/>
<dbReference type="InterPro" id="IPR023026">
    <property type="entry name" value="Trp_synth_beta/beta-like"/>
</dbReference>
<dbReference type="HOGENOM" id="CLU_016734_3_1_4"/>
<evidence type="ECO:0000256" key="7">
    <source>
        <dbReference type="ARBA" id="ARBA00022898"/>
    </source>
</evidence>
<dbReference type="HAMAP" id="MF_00133">
    <property type="entry name" value="Trp_synth_beta"/>
    <property type="match status" value="1"/>
</dbReference>
<dbReference type="PIRSF" id="PIRSF001413">
    <property type="entry name" value="Trp_syn_beta"/>
    <property type="match status" value="1"/>
</dbReference>
<organism evidence="13 14">
    <name type="scientific">Sulfuritalea hydrogenivorans sk43H</name>
    <dbReference type="NCBI Taxonomy" id="1223802"/>
    <lineage>
        <taxon>Bacteria</taxon>
        <taxon>Pseudomonadati</taxon>
        <taxon>Pseudomonadota</taxon>
        <taxon>Betaproteobacteria</taxon>
        <taxon>Nitrosomonadales</taxon>
        <taxon>Sterolibacteriaceae</taxon>
        <taxon>Sulfuritalea</taxon>
    </lineage>
</organism>
<evidence type="ECO:0000256" key="11">
    <source>
        <dbReference type="HAMAP-Rule" id="MF_00133"/>
    </source>
</evidence>
<dbReference type="KEGG" id="shd:SUTH_01304"/>
<evidence type="ECO:0000256" key="8">
    <source>
        <dbReference type="ARBA" id="ARBA00023141"/>
    </source>
</evidence>
<evidence type="ECO:0000259" key="12">
    <source>
        <dbReference type="Pfam" id="PF00291"/>
    </source>
</evidence>
<dbReference type="AlphaFoldDB" id="W0SD05"/>
<keyword evidence="6 11" id="KW-0822">Tryptophan biosynthesis</keyword>
<dbReference type="EC" id="4.2.1.20" evidence="11"/>
<evidence type="ECO:0000256" key="10">
    <source>
        <dbReference type="ARBA" id="ARBA00049047"/>
    </source>
</evidence>
<dbReference type="GO" id="GO:0004834">
    <property type="term" value="F:tryptophan synthase activity"/>
    <property type="evidence" value="ECO:0007669"/>
    <property type="project" value="UniProtKB-UniRule"/>
</dbReference>
<dbReference type="InterPro" id="IPR006653">
    <property type="entry name" value="Trp_synth_b_CS"/>
</dbReference>
<dbReference type="InterPro" id="IPR001926">
    <property type="entry name" value="TrpB-like_PALP"/>
</dbReference>
<dbReference type="FunFam" id="3.40.50.1100:FF:000004">
    <property type="entry name" value="Tryptophan synthase beta chain"/>
    <property type="match status" value="1"/>
</dbReference>
<gene>
    <name evidence="11 13" type="primary">trpB</name>
    <name evidence="13" type="ORF">SUTH_01304</name>
</gene>
<protein>
    <recommendedName>
        <fullName evidence="11">Tryptophan synthase beta chain</fullName>
        <ecNumber evidence="11">4.2.1.20</ecNumber>
    </recommendedName>
</protein>
<dbReference type="UniPathway" id="UPA00035">
    <property type="reaction ID" value="UER00044"/>
</dbReference>
<dbReference type="PANTHER" id="PTHR48077:SF3">
    <property type="entry name" value="TRYPTOPHAN SYNTHASE"/>
    <property type="match status" value="1"/>
</dbReference>
<dbReference type="Proteomes" id="UP000031637">
    <property type="component" value="Chromosome"/>
</dbReference>
<dbReference type="EMBL" id="AP012547">
    <property type="protein sequence ID" value="BAO29104.1"/>
    <property type="molecule type" value="Genomic_DNA"/>
</dbReference>
<keyword evidence="14" id="KW-1185">Reference proteome</keyword>
<dbReference type="Pfam" id="PF00291">
    <property type="entry name" value="PALP"/>
    <property type="match status" value="1"/>
</dbReference>
<evidence type="ECO:0000256" key="6">
    <source>
        <dbReference type="ARBA" id="ARBA00022822"/>
    </source>
</evidence>